<feature type="non-terminal residue" evidence="2">
    <location>
        <position position="46"/>
    </location>
</feature>
<sequence>MVLRVAQPCAVCLLVSCDLRCAQGLVCAARSTCLFPVSSPGGCAAR</sequence>
<dbReference type="AlphaFoldDB" id="A0A392SGQ0"/>
<dbReference type="EMBL" id="LXQA010374842">
    <property type="protein sequence ID" value="MCI47632.1"/>
    <property type="molecule type" value="Genomic_DNA"/>
</dbReference>
<dbReference type="Proteomes" id="UP000265520">
    <property type="component" value="Unassembled WGS sequence"/>
</dbReference>
<evidence type="ECO:0000313" key="3">
    <source>
        <dbReference type="Proteomes" id="UP000265520"/>
    </source>
</evidence>
<reference evidence="2 3" key="1">
    <citation type="journal article" date="2018" name="Front. Plant Sci.">
        <title>Red Clover (Trifolium pratense) and Zigzag Clover (T. medium) - A Picture of Genomic Similarities and Differences.</title>
        <authorList>
            <person name="Dluhosova J."/>
            <person name="Istvanek J."/>
            <person name="Nedelnik J."/>
            <person name="Repkova J."/>
        </authorList>
    </citation>
    <scope>NUCLEOTIDE SEQUENCE [LARGE SCALE GENOMIC DNA]</scope>
    <source>
        <strain evidence="3">cv. 10/8</strain>
        <tissue evidence="2">Leaf</tissue>
    </source>
</reference>
<feature type="signal peptide" evidence="1">
    <location>
        <begin position="1"/>
        <end position="24"/>
    </location>
</feature>
<proteinExistence type="predicted"/>
<protein>
    <submittedName>
        <fullName evidence="2">Uncharacterized protein</fullName>
    </submittedName>
</protein>
<evidence type="ECO:0000313" key="2">
    <source>
        <dbReference type="EMBL" id="MCI47632.1"/>
    </source>
</evidence>
<comment type="caution">
    <text evidence="2">The sequence shown here is derived from an EMBL/GenBank/DDBJ whole genome shotgun (WGS) entry which is preliminary data.</text>
</comment>
<accession>A0A392SGQ0</accession>
<organism evidence="2 3">
    <name type="scientific">Trifolium medium</name>
    <dbReference type="NCBI Taxonomy" id="97028"/>
    <lineage>
        <taxon>Eukaryota</taxon>
        <taxon>Viridiplantae</taxon>
        <taxon>Streptophyta</taxon>
        <taxon>Embryophyta</taxon>
        <taxon>Tracheophyta</taxon>
        <taxon>Spermatophyta</taxon>
        <taxon>Magnoliopsida</taxon>
        <taxon>eudicotyledons</taxon>
        <taxon>Gunneridae</taxon>
        <taxon>Pentapetalae</taxon>
        <taxon>rosids</taxon>
        <taxon>fabids</taxon>
        <taxon>Fabales</taxon>
        <taxon>Fabaceae</taxon>
        <taxon>Papilionoideae</taxon>
        <taxon>50 kb inversion clade</taxon>
        <taxon>NPAAA clade</taxon>
        <taxon>Hologalegina</taxon>
        <taxon>IRL clade</taxon>
        <taxon>Trifolieae</taxon>
        <taxon>Trifolium</taxon>
    </lineage>
</organism>
<name>A0A392SGQ0_9FABA</name>
<keyword evidence="3" id="KW-1185">Reference proteome</keyword>
<evidence type="ECO:0000256" key="1">
    <source>
        <dbReference type="SAM" id="SignalP"/>
    </source>
</evidence>
<feature type="chain" id="PRO_5017226848" evidence="1">
    <location>
        <begin position="25"/>
        <end position="46"/>
    </location>
</feature>
<keyword evidence="1" id="KW-0732">Signal</keyword>
<dbReference type="PROSITE" id="PS51257">
    <property type="entry name" value="PROKAR_LIPOPROTEIN"/>
    <property type="match status" value="1"/>
</dbReference>